<dbReference type="RefSeq" id="WP_006903337.1">
    <property type="nucleotide sequence ID" value="NZ_JH976535.1"/>
</dbReference>
<keyword evidence="3" id="KW-0813">Transport</keyword>
<feature type="domain" description="ABC transporter" evidence="10">
    <location>
        <begin position="6"/>
        <end position="247"/>
    </location>
</feature>
<dbReference type="InterPro" id="IPR003593">
    <property type="entry name" value="AAA+_ATPase"/>
</dbReference>
<feature type="compositionally biased region" description="Gly residues" evidence="9">
    <location>
        <begin position="325"/>
        <end position="334"/>
    </location>
</feature>
<evidence type="ECO:0000256" key="5">
    <source>
        <dbReference type="ARBA" id="ARBA00022741"/>
    </source>
</evidence>
<dbReference type="GO" id="GO:0005524">
    <property type="term" value="F:ATP binding"/>
    <property type="evidence" value="ECO:0007669"/>
    <property type="project" value="UniProtKB-KW"/>
</dbReference>
<evidence type="ECO:0000259" key="10">
    <source>
        <dbReference type="PROSITE" id="PS50893"/>
    </source>
</evidence>
<evidence type="ECO:0000256" key="3">
    <source>
        <dbReference type="ARBA" id="ARBA00022448"/>
    </source>
</evidence>
<dbReference type="SMART" id="SM00382">
    <property type="entry name" value="AAA"/>
    <property type="match status" value="2"/>
</dbReference>
<evidence type="ECO:0000256" key="9">
    <source>
        <dbReference type="SAM" id="MobiDB-lite"/>
    </source>
</evidence>
<dbReference type="EMBL" id="AENY02000002">
    <property type="protein sequence ID" value="EKP95323.1"/>
    <property type="molecule type" value="Genomic_DNA"/>
</dbReference>
<dbReference type="STRING" id="867903.ThesuDRAFT_01071"/>
<evidence type="ECO:0000256" key="6">
    <source>
        <dbReference type="ARBA" id="ARBA00022840"/>
    </source>
</evidence>
<evidence type="ECO:0000256" key="2">
    <source>
        <dbReference type="ARBA" id="ARBA00005417"/>
    </source>
</evidence>
<proteinExistence type="inferred from homology"/>
<keyword evidence="7" id="KW-1278">Translocase</keyword>
<keyword evidence="4" id="KW-1003">Cell membrane</keyword>
<dbReference type="FunFam" id="3.40.50.300:FF:000224">
    <property type="entry name" value="Energy-coupling factor transporter ATP-binding protein EcfA"/>
    <property type="match status" value="2"/>
</dbReference>
<comment type="caution">
    <text evidence="11">The sequence shown here is derived from an EMBL/GenBank/DDBJ whole genome shotgun (WGS) entry which is preliminary data.</text>
</comment>
<feature type="region of interest" description="Disordered" evidence="9">
    <location>
        <begin position="291"/>
        <end position="368"/>
    </location>
</feature>
<reference evidence="11" key="1">
    <citation type="submission" date="2010-10" db="EMBL/GenBank/DDBJ databases">
        <authorList>
            <consortium name="US DOE Joint Genome Institute (JGI-PGF)"/>
            <person name="Lucas S."/>
            <person name="Copeland A."/>
            <person name="Lapidus A."/>
            <person name="Bruce D."/>
            <person name="Goodwin L."/>
            <person name="Pitluck S."/>
            <person name="Kyrpides N."/>
            <person name="Mavromatis K."/>
            <person name="Detter J.C."/>
            <person name="Han C."/>
            <person name="Land M."/>
            <person name="Hauser L."/>
            <person name="Markowitz V."/>
            <person name="Cheng J.-F."/>
            <person name="Hugenholtz P."/>
            <person name="Woyke T."/>
            <person name="Wu D."/>
            <person name="Pukall R."/>
            <person name="Wahrenburg C."/>
            <person name="Brambilla E."/>
            <person name="Klenk H.-P."/>
            <person name="Eisen J.A."/>
        </authorList>
    </citation>
    <scope>NUCLEOTIDE SEQUENCE [LARGE SCALE GENOMIC DNA]</scope>
    <source>
        <strain evidence="11">DSM 13965</strain>
    </source>
</reference>
<evidence type="ECO:0000256" key="7">
    <source>
        <dbReference type="ARBA" id="ARBA00022967"/>
    </source>
</evidence>
<dbReference type="CDD" id="cd03225">
    <property type="entry name" value="ABC_cobalt_CbiO_domain1"/>
    <property type="match status" value="2"/>
</dbReference>
<comment type="similarity">
    <text evidence="2">Belongs to the ABC transporter superfamily.</text>
</comment>
<comment type="subcellular location">
    <subcellularLocation>
        <location evidence="1">Cell membrane</location>
        <topology evidence="1">Peripheral membrane protein</topology>
    </subcellularLocation>
</comment>
<evidence type="ECO:0000256" key="8">
    <source>
        <dbReference type="ARBA" id="ARBA00023136"/>
    </source>
</evidence>
<dbReference type="GO" id="GO:0043190">
    <property type="term" value="C:ATP-binding cassette (ABC) transporter complex"/>
    <property type="evidence" value="ECO:0007669"/>
    <property type="project" value="TreeGrafter"/>
</dbReference>
<dbReference type="InterPro" id="IPR050095">
    <property type="entry name" value="ECF_ABC_transporter_ATP-bd"/>
</dbReference>
<dbReference type="InterPro" id="IPR017871">
    <property type="entry name" value="ABC_transporter-like_CS"/>
</dbReference>
<dbReference type="PANTHER" id="PTHR43553">
    <property type="entry name" value="HEAVY METAL TRANSPORTER"/>
    <property type="match status" value="1"/>
</dbReference>
<dbReference type="eggNOG" id="COG1122">
    <property type="taxonomic scope" value="Bacteria"/>
</dbReference>
<evidence type="ECO:0000256" key="1">
    <source>
        <dbReference type="ARBA" id="ARBA00004202"/>
    </source>
</evidence>
<evidence type="ECO:0000313" key="12">
    <source>
        <dbReference type="Proteomes" id="UP000005710"/>
    </source>
</evidence>
<sequence length="665" mass="70230">MTRHLIAARDVEFAYSERLAAPVQALAGVSLSIEPGEHLAVVGSNGSGKSTLARHFNALLLPTAGTVLVDGRDTRHVLADPALRKQVRATVGMVFQNPDSQIVATIVREDVAFGPENLGVPRAEIERRVAEALAWTGMEAAALRPPHLLSAGQRQRVAIAGVLAMRPRAVIFDEATAMLDPAGRRSVMAILDRLHRAGVTVIQVTHHMDEAARADRVVLLHRGRVEADGPPGTVLVEPERLQRYGLDVPPTVAIARQVARAVPGFPARVLTVDELVQAVLERAASRAGLTTAHLTTPNGEAPRGGTPSGAAFNAAPWTATSPWLGGTGATGGAGRAPQGAYQAAGGGQPGERAPTSAEPHGGAPGGRRHLPDPVILVEDLARDYLPGTPLAHRALDGVSLVAGAGEVVAIIGPTGSGKSTLIQHFNGLLRPQRGRVRVAGIDLASPRADLRALRRRVGILFQRPEDQLFERFVGDEVAFGPYKYGLRGDALRQRVRWAMDVVGLDFDTFRDRPVFALSGGQRRKVALAGVLALRPEILVLDEPTAGLDPQSREELLAILAELREREGLTVVLVSHNLDEVARLADYAYVLAGGRVVLHGTPRSLFARPAALQALGLDVPPAAQVAHGLRAAGLPVPAGAIHPQEVAAAIIRLLTVPEEAHGRAGA</sequence>
<evidence type="ECO:0000256" key="4">
    <source>
        <dbReference type="ARBA" id="ARBA00022475"/>
    </source>
</evidence>
<keyword evidence="12" id="KW-1185">Reference proteome</keyword>
<organism evidence="11 12">
    <name type="scientific">Thermaerobacter subterraneus DSM 13965</name>
    <dbReference type="NCBI Taxonomy" id="867903"/>
    <lineage>
        <taxon>Bacteria</taxon>
        <taxon>Bacillati</taxon>
        <taxon>Bacillota</taxon>
        <taxon>Clostridia</taxon>
        <taxon>Eubacteriales</taxon>
        <taxon>Clostridiales Family XVII. Incertae Sedis</taxon>
        <taxon>Thermaerobacter</taxon>
    </lineage>
</organism>
<dbReference type="InterPro" id="IPR003439">
    <property type="entry name" value="ABC_transporter-like_ATP-bd"/>
</dbReference>
<reference evidence="11" key="2">
    <citation type="submission" date="2012-10" db="EMBL/GenBank/DDBJ databases">
        <title>Improved high-quality draft of Thermaerobacter subterraneus C21, DSM 13965.</title>
        <authorList>
            <consortium name="DOE Joint Genome Institute"/>
            <person name="Eisen J."/>
            <person name="Huntemann M."/>
            <person name="Wei C.-L."/>
            <person name="Han J."/>
            <person name="Detter J.C."/>
            <person name="Han C."/>
            <person name="Tapia R."/>
            <person name="Chen A."/>
            <person name="Kyrpides N."/>
            <person name="Mavromatis K."/>
            <person name="Markowitz V."/>
            <person name="Szeto E."/>
            <person name="Ivanova N."/>
            <person name="Mikhailova N."/>
            <person name="Ovchinnikova G."/>
            <person name="Pagani I."/>
            <person name="Pati A."/>
            <person name="Goodwin L."/>
            <person name="Nordberg H.P."/>
            <person name="Cantor M.N."/>
            <person name="Hua S.X."/>
            <person name="Woyke T."/>
            <person name="Eisen J."/>
            <person name="Klenk H.-P."/>
        </authorList>
    </citation>
    <scope>NUCLEOTIDE SEQUENCE [LARGE SCALE GENOMIC DNA]</scope>
    <source>
        <strain evidence="11">DSM 13965</strain>
    </source>
</reference>
<evidence type="ECO:0000313" key="11">
    <source>
        <dbReference type="EMBL" id="EKP95323.1"/>
    </source>
</evidence>
<dbReference type="GO" id="GO:0016887">
    <property type="term" value="F:ATP hydrolysis activity"/>
    <property type="evidence" value="ECO:0007669"/>
    <property type="project" value="InterPro"/>
</dbReference>
<protein>
    <submittedName>
        <fullName evidence="11">ABC-type cobalt transport system, ATPase component</fullName>
    </submittedName>
</protein>
<name>K6Q294_9FIRM</name>
<dbReference type="Proteomes" id="UP000005710">
    <property type="component" value="Unassembled WGS sequence"/>
</dbReference>
<dbReference type="AlphaFoldDB" id="K6Q294"/>
<accession>K6Q294</accession>
<dbReference type="PROSITE" id="PS00211">
    <property type="entry name" value="ABC_TRANSPORTER_1"/>
    <property type="match status" value="2"/>
</dbReference>
<keyword evidence="6" id="KW-0067">ATP-binding</keyword>
<dbReference type="SUPFAM" id="SSF52540">
    <property type="entry name" value="P-loop containing nucleoside triphosphate hydrolases"/>
    <property type="match status" value="2"/>
</dbReference>
<keyword evidence="8" id="KW-0472">Membrane</keyword>
<dbReference type="PROSITE" id="PS50893">
    <property type="entry name" value="ABC_TRANSPORTER_2"/>
    <property type="match status" value="2"/>
</dbReference>
<dbReference type="NCBIfam" id="NF010167">
    <property type="entry name" value="PRK13648.1"/>
    <property type="match status" value="2"/>
</dbReference>
<dbReference type="Pfam" id="PF00005">
    <property type="entry name" value="ABC_tran"/>
    <property type="match status" value="2"/>
</dbReference>
<gene>
    <name evidence="11" type="ORF">ThesuDRAFT_01071</name>
</gene>
<dbReference type="InterPro" id="IPR015856">
    <property type="entry name" value="ABC_transpr_CbiO/EcfA_su"/>
</dbReference>
<dbReference type="InterPro" id="IPR027417">
    <property type="entry name" value="P-loop_NTPase"/>
</dbReference>
<dbReference type="PANTHER" id="PTHR43553:SF24">
    <property type="entry name" value="ENERGY-COUPLING FACTOR TRANSPORTER ATP-BINDING PROTEIN ECFA1"/>
    <property type="match status" value="1"/>
</dbReference>
<dbReference type="GO" id="GO:0042626">
    <property type="term" value="F:ATPase-coupled transmembrane transporter activity"/>
    <property type="evidence" value="ECO:0007669"/>
    <property type="project" value="TreeGrafter"/>
</dbReference>
<feature type="domain" description="ABC transporter" evidence="10">
    <location>
        <begin position="375"/>
        <end position="617"/>
    </location>
</feature>
<dbReference type="Gene3D" id="3.40.50.300">
    <property type="entry name" value="P-loop containing nucleotide triphosphate hydrolases"/>
    <property type="match status" value="2"/>
</dbReference>
<keyword evidence="5" id="KW-0547">Nucleotide-binding</keyword>
<dbReference type="HOGENOM" id="CLU_000604_86_7_9"/>